<proteinExistence type="predicted"/>
<organism evidence="1 2">
    <name type="scientific">Flavobacterium fluvii</name>
    <dbReference type="NCBI Taxonomy" id="468056"/>
    <lineage>
        <taxon>Bacteria</taxon>
        <taxon>Pseudomonadati</taxon>
        <taxon>Bacteroidota</taxon>
        <taxon>Flavobacteriia</taxon>
        <taxon>Flavobacteriales</taxon>
        <taxon>Flavobacteriaceae</taxon>
        <taxon>Flavobacterium</taxon>
    </lineage>
</organism>
<dbReference type="EMBL" id="FQWB01000005">
    <property type="protein sequence ID" value="SHG66445.1"/>
    <property type="molecule type" value="Genomic_DNA"/>
</dbReference>
<reference evidence="2" key="1">
    <citation type="submission" date="2016-11" db="EMBL/GenBank/DDBJ databases">
        <authorList>
            <person name="Varghese N."/>
            <person name="Submissions S."/>
        </authorList>
    </citation>
    <scope>NUCLEOTIDE SEQUENCE [LARGE SCALE GENOMIC DNA]</scope>
    <source>
        <strain evidence="2">DSM 19978</strain>
    </source>
</reference>
<dbReference type="STRING" id="468056.SAMN05443549_105274"/>
<dbReference type="RefSeq" id="WP_073371208.1">
    <property type="nucleotide sequence ID" value="NZ_FQWB01000005.1"/>
</dbReference>
<dbReference type="AlphaFoldDB" id="A0A1M5LN47"/>
<evidence type="ECO:0000313" key="2">
    <source>
        <dbReference type="Proteomes" id="UP000184516"/>
    </source>
</evidence>
<protein>
    <submittedName>
        <fullName evidence="1">Uncharacterized protein</fullName>
    </submittedName>
</protein>
<sequence>MKSFKKTLRLLGLVLLIVLASLGIGFVGGVPIPPTKKRENTIELKTELVEDKEDETKLFQFKTKQ</sequence>
<name>A0A1M5LN47_9FLAO</name>
<evidence type="ECO:0000313" key="1">
    <source>
        <dbReference type="EMBL" id="SHG66445.1"/>
    </source>
</evidence>
<accession>A0A1M5LN47</accession>
<dbReference type="Proteomes" id="UP000184516">
    <property type="component" value="Unassembled WGS sequence"/>
</dbReference>
<gene>
    <name evidence="1" type="ORF">SAMN05443549_105274</name>
</gene>
<keyword evidence="2" id="KW-1185">Reference proteome</keyword>